<dbReference type="NCBIfam" id="TIGR00659">
    <property type="entry name" value="CidB/LrgB family autolysis modulator"/>
    <property type="match status" value="1"/>
</dbReference>
<dbReference type="AlphaFoldDB" id="A0A0A2Y1V6"/>
<reference evidence="6 7" key="1">
    <citation type="submission" date="2014-08" db="EMBL/GenBank/DDBJ databases">
        <title>Chaperone-usher fimbriae in a diverse selection of Gallibacterium genomes.</title>
        <authorList>
            <person name="Kudirkiene E."/>
            <person name="Bager R.J."/>
            <person name="Johnson T.J."/>
            <person name="Bojesen A.M."/>
        </authorList>
    </citation>
    <scope>NUCLEOTIDE SEQUENCE [LARGE SCALE GENOMIC DNA]</scope>
    <source>
        <strain evidence="6 7">CCM5976</strain>
    </source>
</reference>
<dbReference type="GO" id="GO:0016020">
    <property type="term" value="C:membrane"/>
    <property type="evidence" value="ECO:0007669"/>
    <property type="project" value="UniProtKB-SubCell"/>
</dbReference>
<feature type="transmembrane region" description="Helical" evidence="5">
    <location>
        <begin position="143"/>
        <end position="163"/>
    </location>
</feature>
<keyword evidence="7" id="KW-1185">Reference proteome</keyword>
<evidence type="ECO:0000256" key="2">
    <source>
        <dbReference type="ARBA" id="ARBA00022692"/>
    </source>
</evidence>
<feature type="transmembrane region" description="Helical" evidence="5">
    <location>
        <begin position="59"/>
        <end position="75"/>
    </location>
</feature>
<dbReference type="PANTHER" id="PTHR30249">
    <property type="entry name" value="PUTATIVE SEROTONIN TRANSPORTER"/>
    <property type="match status" value="1"/>
</dbReference>
<evidence type="ECO:0000256" key="3">
    <source>
        <dbReference type="ARBA" id="ARBA00022989"/>
    </source>
</evidence>
<dbReference type="InterPro" id="IPR005261">
    <property type="entry name" value="YohK-like"/>
</dbReference>
<comment type="caution">
    <text evidence="6">The sequence shown here is derived from an EMBL/GenBank/DDBJ whole genome shotgun (WGS) entry which is preliminary data.</text>
</comment>
<evidence type="ECO:0000256" key="5">
    <source>
        <dbReference type="SAM" id="Phobius"/>
    </source>
</evidence>
<proteinExistence type="predicted"/>
<feature type="transmembrane region" description="Helical" evidence="5">
    <location>
        <begin position="26"/>
        <end position="47"/>
    </location>
</feature>
<dbReference type="InterPro" id="IPR007300">
    <property type="entry name" value="CidB/LrgB"/>
</dbReference>
<dbReference type="Proteomes" id="UP000030418">
    <property type="component" value="Unassembled WGS sequence"/>
</dbReference>
<sequence>MIYLYSVLTIVVFAIAVTINKKLKSIVFNSFVLTVCALVAILLIFHIPYHSYIAGNKPLNMLLAPSIVALALPLYEQLPQIKKSWRSILFITTFSSVFAMFSGAFIAFLLGANNQVMATLFAKSITTPLAMAVSHTIGGVPTITVVLVIIAGLVGSVFGYSIVKLLKLKRSEAIGLSIGAASHALGTAACMDVDKKAGTFSSISLVLCGVITSLCAPLLFDLFLIVIKIFS</sequence>
<dbReference type="RefSeq" id="WP_039135834.1">
    <property type="nucleotide sequence ID" value="NZ_JPXY01000033.1"/>
</dbReference>
<dbReference type="GO" id="GO:0016787">
    <property type="term" value="F:hydrolase activity"/>
    <property type="evidence" value="ECO:0007669"/>
    <property type="project" value="UniProtKB-KW"/>
</dbReference>
<evidence type="ECO:0000256" key="1">
    <source>
        <dbReference type="ARBA" id="ARBA00004141"/>
    </source>
</evidence>
<evidence type="ECO:0000313" key="6">
    <source>
        <dbReference type="EMBL" id="KGQ31514.1"/>
    </source>
</evidence>
<feature type="transmembrane region" description="Helical" evidence="5">
    <location>
        <begin position="205"/>
        <end position="230"/>
    </location>
</feature>
<feature type="transmembrane region" description="Helical" evidence="5">
    <location>
        <begin position="87"/>
        <end position="110"/>
    </location>
</feature>
<organism evidence="6 7">
    <name type="scientific">Gallibacterium genomosp. 2</name>
    <dbReference type="NCBI Taxonomy" id="155517"/>
    <lineage>
        <taxon>Bacteria</taxon>
        <taxon>Pseudomonadati</taxon>
        <taxon>Pseudomonadota</taxon>
        <taxon>Gammaproteobacteria</taxon>
        <taxon>Pasteurellales</taxon>
        <taxon>Pasteurellaceae</taxon>
        <taxon>Gallibacterium</taxon>
    </lineage>
</organism>
<dbReference type="Pfam" id="PF04172">
    <property type="entry name" value="LrgB"/>
    <property type="match status" value="1"/>
</dbReference>
<keyword evidence="2 5" id="KW-0812">Transmembrane</keyword>
<dbReference type="PANTHER" id="PTHR30249:SF0">
    <property type="entry name" value="PLASTIDAL GLYCOLATE_GLYCERATE TRANSLOCATOR 1, CHLOROPLASTIC"/>
    <property type="match status" value="1"/>
</dbReference>
<evidence type="ECO:0000313" key="7">
    <source>
        <dbReference type="Proteomes" id="UP000030418"/>
    </source>
</evidence>
<keyword evidence="6" id="KW-0378">Hydrolase</keyword>
<accession>A0A0A2Y1V6</accession>
<protein>
    <submittedName>
        <fullName evidence="6">Deoxyguanosinetriphosphate triphosphohydrolase</fullName>
    </submittedName>
</protein>
<keyword evidence="3 5" id="KW-1133">Transmembrane helix</keyword>
<comment type="subcellular location">
    <subcellularLocation>
        <location evidence="1">Membrane</location>
        <topology evidence="1">Multi-pass membrane protein</topology>
    </subcellularLocation>
</comment>
<gene>
    <name evidence="6" type="ORF">P375_07665</name>
</gene>
<keyword evidence="4 5" id="KW-0472">Membrane</keyword>
<dbReference type="EMBL" id="JPXY01000033">
    <property type="protein sequence ID" value="KGQ31514.1"/>
    <property type="molecule type" value="Genomic_DNA"/>
</dbReference>
<evidence type="ECO:0000256" key="4">
    <source>
        <dbReference type="ARBA" id="ARBA00023136"/>
    </source>
</evidence>
<name>A0A0A2Y1V6_9PAST</name>